<feature type="transmembrane region" description="Helical" evidence="7">
    <location>
        <begin position="429"/>
        <end position="448"/>
    </location>
</feature>
<keyword evidence="3" id="KW-0133">Cell shape</keyword>
<keyword evidence="2 7" id="KW-0812">Transmembrane</keyword>
<evidence type="ECO:0000256" key="3">
    <source>
        <dbReference type="ARBA" id="ARBA00022960"/>
    </source>
</evidence>
<feature type="transmembrane region" description="Helical" evidence="7">
    <location>
        <begin position="125"/>
        <end position="142"/>
    </location>
</feature>
<protein>
    <submittedName>
        <fullName evidence="8">FtsW/RodA/SpoVE family cell cycle protein</fullName>
    </submittedName>
</protein>
<evidence type="ECO:0000256" key="2">
    <source>
        <dbReference type="ARBA" id="ARBA00022692"/>
    </source>
</evidence>
<feature type="transmembrane region" description="Helical" evidence="7">
    <location>
        <begin position="229"/>
        <end position="247"/>
    </location>
</feature>
<dbReference type="PANTHER" id="PTHR30474">
    <property type="entry name" value="CELL CYCLE PROTEIN"/>
    <property type="match status" value="1"/>
</dbReference>
<feature type="region of interest" description="Disordered" evidence="6">
    <location>
        <begin position="484"/>
        <end position="573"/>
    </location>
</feature>
<feature type="transmembrane region" description="Helical" evidence="7">
    <location>
        <begin position="252"/>
        <end position="269"/>
    </location>
</feature>
<accession>A0ABN5PKW1</accession>
<dbReference type="InterPro" id="IPR001182">
    <property type="entry name" value="FtsW/RodA"/>
</dbReference>
<keyword evidence="5 7" id="KW-0472">Membrane</keyword>
<keyword evidence="9" id="KW-1185">Reference proteome</keyword>
<evidence type="ECO:0000313" key="9">
    <source>
        <dbReference type="Proteomes" id="UP000273001"/>
    </source>
</evidence>
<feature type="transmembrane region" description="Helical" evidence="7">
    <location>
        <begin position="312"/>
        <end position="334"/>
    </location>
</feature>
<dbReference type="Pfam" id="PF01098">
    <property type="entry name" value="FTSW_RODA_SPOVE"/>
    <property type="match status" value="1"/>
</dbReference>
<gene>
    <name evidence="8" type="ORF">D5R93_00100</name>
</gene>
<feature type="region of interest" description="Disordered" evidence="6">
    <location>
        <begin position="1"/>
        <end position="23"/>
    </location>
</feature>
<feature type="transmembrane region" description="Helical" evidence="7">
    <location>
        <begin position="61"/>
        <end position="78"/>
    </location>
</feature>
<dbReference type="RefSeq" id="WP_119835355.1">
    <property type="nucleotide sequence ID" value="NZ_CP032514.1"/>
</dbReference>
<feature type="transmembrane region" description="Helical" evidence="7">
    <location>
        <begin position="354"/>
        <end position="376"/>
    </location>
</feature>
<evidence type="ECO:0000256" key="6">
    <source>
        <dbReference type="SAM" id="MobiDB-lite"/>
    </source>
</evidence>
<evidence type="ECO:0000256" key="7">
    <source>
        <dbReference type="SAM" id="Phobius"/>
    </source>
</evidence>
<proteinExistence type="predicted"/>
<feature type="transmembrane region" description="Helical" evidence="7">
    <location>
        <begin position="84"/>
        <end position="104"/>
    </location>
</feature>
<evidence type="ECO:0000256" key="5">
    <source>
        <dbReference type="ARBA" id="ARBA00023136"/>
    </source>
</evidence>
<dbReference type="Proteomes" id="UP000273001">
    <property type="component" value="Chromosome"/>
</dbReference>
<comment type="subcellular location">
    <subcellularLocation>
        <location evidence="1">Membrane</location>
        <topology evidence="1">Multi-pass membrane protein</topology>
    </subcellularLocation>
</comment>
<feature type="transmembrane region" description="Helical" evidence="7">
    <location>
        <begin position="396"/>
        <end position="417"/>
    </location>
</feature>
<reference evidence="8 9" key="1">
    <citation type="submission" date="2018-09" db="EMBL/GenBank/DDBJ databases">
        <authorList>
            <person name="Li J."/>
        </authorList>
    </citation>
    <scope>NUCLEOTIDE SEQUENCE [LARGE SCALE GENOMIC DNA]</scope>
    <source>
        <strain evidence="8 9">2129</strain>
    </source>
</reference>
<organism evidence="8 9">
    <name type="scientific">Actinomyces lilanjuaniae</name>
    <dbReference type="NCBI Taxonomy" id="2321394"/>
    <lineage>
        <taxon>Bacteria</taxon>
        <taxon>Bacillati</taxon>
        <taxon>Actinomycetota</taxon>
        <taxon>Actinomycetes</taxon>
        <taxon>Actinomycetales</taxon>
        <taxon>Actinomycetaceae</taxon>
        <taxon>Actinomyces</taxon>
    </lineage>
</organism>
<keyword evidence="4 7" id="KW-1133">Transmembrane helix</keyword>
<feature type="transmembrane region" description="Helical" evidence="7">
    <location>
        <begin position="275"/>
        <end position="291"/>
    </location>
</feature>
<sequence length="573" mass="61043">MSAAPAPSTPPGVATIHPAGSPRRSGRWTEAALLGIALVIGLGGFVLTALNRTGASPAQTLQLGVALAVIALVVHLWVRRTAPWADPVILPTAVALNGIGLAMIQRLDQAYLSNDQPEYYVGNRQLIWTVLGVLCFCAVLVVRDHRHLRRWDRWAMWLGLVFLVLPFLPLIGRTVNGARIWIIIGPMSFQPAELSKVLLAVFFASFLVANRDNLALAGRRVLWMNLPRARHLGPLLVVWGVSIVVLVLQRDLGSSVLLFGLFVVVLYVATDRPSWLLIGGLLFLPAAWFAATHLSHVQQRINGWLNAMDPEVYNGIGGSWQLVTALFGMASGGLVGSGWGEGYPSLVTFANSDFIIASLGEELGLTGSLAIILLYLILVQRGLHTAMALRDGFGKLLATGLSFTIGLQVFVVVGGVTRLIPLTGLTTPFLAYGGSSLISNWIILALLVRLSDAARRPSTQAPQIIDTAELPSSLRSQVLHARDDGTMDDDAVPDPQATPLAPDGYGGTVDVPGFLGSDAETTTITTAGAHEEPQWPGPYQGPPAHQATLPPTPVRGIQQAPPGSTGAEGQEST</sequence>
<evidence type="ECO:0000256" key="4">
    <source>
        <dbReference type="ARBA" id="ARBA00022989"/>
    </source>
</evidence>
<evidence type="ECO:0000313" key="8">
    <source>
        <dbReference type="EMBL" id="AYD88858.1"/>
    </source>
</evidence>
<dbReference type="EMBL" id="CP032514">
    <property type="protein sequence ID" value="AYD88858.1"/>
    <property type="molecule type" value="Genomic_DNA"/>
</dbReference>
<feature type="transmembrane region" description="Helical" evidence="7">
    <location>
        <begin position="154"/>
        <end position="172"/>
    </location>
</feature>
<feature type="transmembrane region" description="Helical" evidence="7">
    <location>
        <begin position="31"/>
        <end position="49"/>
    </location>
</feature>
<name>A0ABN5PKW1_9ACTO</name>
<evidence type="ECO:0000256" key="1">
    <source>
        <dbReference type="ARBA" id="ARBA00004141"/>
    </source>
</evidence>
<dbReference type="PANTHER" id="PTHR30474:SF3">
    <property type="entry name" value="PEPTIDOGLYCAN GLYCOSYLTRANSFERASE RODA"/>
    <property type="match status" value="1"/>
</dbReference>